<sequence>MHIVTNIGSAVESSMPLGSVLPDIPSEGLEGADGQLILHAMDIVYSGAPRIVIRSSDTGVLVLANSFFYEFHRKGLWVLFGNGRARRYVKAHDVASVLGESKAVALRFFHCLTGCDTVSHFSTRGKRNAVSAWTKEDYESFFLLSHPISLPLSDDVLCGVEKFVIRMYGVKDQRIHVRHLELSSTGHFLFQERFDKAHSSCRLPGWTGMRKSSRR</sequence>
<dbReference type="EMBL" id="OU896708">
    <property type="protein sequence ID" value="CAH1155722.1"/>
    <property type="molecule type" value="Genomic_DNA"/>
</dbReference>
<name>A0A9P0DSC5_PHACE</name>
<gene>
    <name evidence="1" type="ORF">PHAECO_LOCUS6501</name>
</gene>
<accession>A0A9P0DSC5</accession>
<evidence type="ECO:0000313" key="2">
    <source>
        <dbReference type="Proteomes" id="UP001153737"/>
    </source>
</evidence>
<reference evidence="1" key="1">
    <citation type="submission" date="2022-01" db="EMBL/GenBank/DDBJ databases">
        <authorList>
            <person name="King R."/>
        </authorList>
    </citation>
    <scope>NUCLEOTIDE SEQUENCE</scope>
</reference>
<protein>
    <submittedName>
        <fullName evidence="1">Uncharacterized protein</fullName>
    </submittedName>
</protein>
<dbReference type="OrthoDB" id="6782145at2759"/>
<evidence type="ECO:0000313" key="1">
    <source>
        <dbReference type="EMBL" id="CAH1155722.1"/>
    </source>
</evidence>
<dbReference type="Proteomes" id="UP001153737">
    <property type="component" value="Chromosome 2"/>
</dbReference>
<keyword evidence="2" id="KW-1185">Reference proteome</keyword>
<dbReference type="AlphaFoldDB" id="A0A9P0DSC5"/>
<proteinExistence type="predicted"/>
<organism evidence="1 2">
    <name type="scientific">Phaedon cochleariae</name>
    <name type="common">Mustard beetle</name>
    <dbReference type="NCBI Taxonomy" id="80249"/>
    <lineage>
        <taxon>Eukaryota</taxon>
        <taxon>Metazoa</taxon>
        <taxon>Ecdysozoa</taxon>
        <taxon>Arthropoda</taxon>
        <taxon>Hexapoda</taxon>
        <taxon>Insecta</taxon>
        <taxon>Pterygota</taxon>
        <taxon>Neoptera</taxon>
        <taxon>Endopterygota</taxon>
        <taxon>Coleoptera</taxon>
        <taxon>Polyphaga</taxon>
        <taxon>Cucujiformia</taxon>
        <taxon>Chrysomeloidea</taxon>
        <taxon>Chrysomelidae</taxon>
        <taxon>Chrysomelinae</taxon>
        <taxon>Chrysomelini</taxon>
        <taxon>Phaedon</taxon>
    </lineage>
</organism>
<reference evidence="1" key="2">
    <citation type="submission" date="2022-10" db="EMBL/GenBank/DDBJ databases">
        <authorList>
            <consortium name="ENA_rothamsted_submissions"/>
            <consortium name="culmorum"/>
            <person name="King R."/>
        </authorList>
    </citation>
    <scope>NUCLEOTIDE SEQUENCE</scope>
</reference>